<dbReference type="SUPFAM" id="SSF159275">
    <property type="entry name" value="PA1994-like"/>
    <property type="match status" value="1"/>
</dbReference>
<accession>A0A1G6KU54</accession>
<gene>
    <name evidence="1" type="ORF">SAMN05216576_102217</name>
</gene>
<reference evidence="2" key="1">
    <citation type="submission" date="2016-10" db="EMBL/GenBank/DDBJ databases">
        <authorList>
            <person name="Varghese N."/>
            <person name="Submissions S."/>
        </authorList>
    </citation>
    <scope>NUCLEOTIDE SEQUENCE [LARGE SCALE GENOMIC DNA]</scope>
    <source>
        <strain evidence="2">DSM 26382</strain>
    </source>
</reference>
<evidence type="ECO:0000313" key="1">
    <source>
        <dbReference type="EMBL" id="SDC34493.1"/>
    </source>
</evidence>
<dbReference type="RefSeq" id="WP_017675028.1">
    <property type="nucleotide sequence ID" value="NZ_FMZQ01000002.1"/>
</dbReference>
<evidence type="ECO:0000313" key="2">
    <source>
        <dbReference type="Proteomes" id="UP000199467"/>
    </source>
</evidence>
<dbReference type="EMBL" id="FMZQ01000002">
    <property type="protein sequence ID" value="SDC34493.1"/>
    <property type="molecule type" value="Genomic_DNA"/>
</dbReference>
<name>A0A1G6KU54_9GAMM</name>
<dbReference type="AlphaFoldDB" id="A0A1G6KU54"/>
<keyword evidence="2" id="KW-1185">Reference proteome</keyword>
<dbReference type="InterPro" id="IPR009467">
    <property type="entry name" value="Glycolipid-bd_prot_put"/>
</dbReference>
<dbReference type="Proteomes" id="UP000199467">
    <property type="component" value="Unassembled WGS sequence"/>
</dbReference>
<proteinExistence type="predicted"/>
<protein>
    <submittedName>
        <fullName evidence="1">Uncharacterized protein</fullName>
    </submittedName>
</protein>
<sequence>MQQTLVWKPWCTPGVETLRLSQDANGIQATSHLMQVIKGNSIVANYMIECDPRWRFRRLWLKVDNHGQRNLCLQRDLRGNWLLNGEPRPDLQQCQHVMLSASPFTHTPALQRSALETGQSDEMQVAYIDMLSFKVEPRQQRYQCLRRRPGESLYRSQAEGHAHEELSVDDHALLLKADQQYLRLSQRDLKISALV</sequence>
<organism evidence="1 2">
    <name type="scientific">Ectopseudomonas chengduensis</name>
    <dbReference type="NCBI Taxonomy" id="489632"/>
    <lineage>
        <taxon>Bacteria</taxon>
        <taxon>Pseudomonadati</taxon>
        <taxon>Pseudomonadota</taxon>
        <taxon>Gammaproteobacteria</taxon>
        <taxon>Pseudomonadales</taxon>
        <taxon>Pseudomonadaceae</taxon>
        <taxon>Ectopseudomonas</taxon>
    </lineage>
</organism>
<dbReference type="Pfam" id="PF06475">
    <property type="entry name" value="Glycolipid_bind"/>
    <property type="match status" value="1"/>
</dbReference>